<evidence type="ECO:0000256" key="2">
    <source>
        <dbReference type="SAM" id="Phobius"/>
    </source>
</evidence>
<dbReference type="Pfam" id="PF01391">
    <property type="entry name" value="Collagen"/>
    <property type="match status" value="1"/>
</dbReference>
<feature type="region of interest" description="Disordered" evidence="1">
    <location>
        <begin position="1"/>
        <end position="30"/>
    </location>
</feature>
<feature type="transmembrane region" description="Helical" evidence="2">
    <location>
        <begin position="32"/>
        <end position="54"/>
    </location>
</feature>
<dbReference type="InterPro" id="IPR008160">
    <property type="entry name" value="Collagen"/>
</dbReference>
<feature type="compositionally biased region" description="Low complexity" evidence="1">
    <location>
        <begin position="104"/>
        <end position="114"/>
    </location>
</feature>
<reference evidence="3" key="1">
    <citation type="submission" date="2020-05" db="EMBL/GenBank/DDBJ databases">
        <authorList>
            <person name="Chiriac C."/>
            <person name="Salcher M."/>
            <person name="Ghai R."/>
            <person name="Kavagutti S V."/>
        </authorList>
    </citation>
    <scope>NUCLEOTIDE SEQUENCE</scope>
</reference>
<feature type="region of interest" description="Disordered" evidence="1">
    <location>
        <begin position="93"/>
        <end position="145"/>
    </location>
</feature>
<organism evidence="3">
    <name type="scientific">freshwater metagenome</name>
    <dbReference type="NCBI Taxonomy" id="449393"/>
    <lineage>
        <taxon>unclassified sequences</taxon>
        <taxon>metagenomes</taxon>
        <taxon>ecological metagenomes</taxon>
    </lineage>
</organism>
<keyword evidence="2" id="KW-0472">Membrane</keyword>
<proteinExistence type="predicted"/>
<evidence type="ECO:0000256" key="1">
    <source>
        <dbReference type="SAM" id="MobiDB-lite"/>
    </source>
</evidence>
<dbReference type="AlphaFoldDB" id="A0A6J7JZL1"/>
<sequence>MFDRQSRTVATVATDEQSAETPRRRRPSSAHVTAGLALFVALGGTSYAAGSLAANSVGSSQIKASAVKSSELAKSSVTSVKVKDGSLVKSDFKAGELPGGAQGAPGAPGTPGEKGLPGEKGAPGEKGEKGDTGEKGDKGDPGTSGYVVITGAAQDLANGETAQPIVNCPAGKKAVGGGMTTSGSTGLTVNRTGLSSSVGTGWTVRVTNDSGGARSFQAQVACMNVD</sequence>
<evidence type="ECO:0000313" key="3">
    <source>
        <dbReference type="EMBL" id="CAB4947614.1"/>
    </source>
</evidence>
<gene>
    <name evidence="3" type="ORF">UFOPK3564_03317</name>
</gene>
<keyword evidence="2" id="KW-0812">Transmembrane</keyword>
<dbReference type="EMBL" id="CAFBMK010000307">
    <property type="protein sequence ID" value="CAB4947614.1"/>
    <property type="molecule type" value="Genomic_DNA"/>
</dbReference>
<accession>A0A6J7JZL1</accession>
<protein>
    <submittedName>
        <fullName evidence="3">Unannotated protein</fullName>
    </submittedName>
</protein>
<feature type="compositionally biased region" description="Basic and acidic residues" evidence="1">
    <location>
        <begin position="122"/>
        <end position="140"/>
    </location>
</feature>
<feature type="compositionally biased region" description="Polar residues" evidence="1">
    <location>
        <begin position="7"/>
        <end position="20"/>
    </location>
</feature>
<name>A0A6J7JZL1_9ZZZZ</name>
<keyword evidence="2" id="KW-1133">Transmembrane helix</keyword>